<dbReference type="GO" id="GO:0004540">
    <property type="term" value="F:RNA nuclease activity"/>
    <property type="evidence" value="ECO:0007669"/>
    <property type="project" value="UniProtKB-ARBA"/>
</dbReference>
<accession>A0A8H6BXQ0</accession>
<dbReference type="Proteomes" id="UP000536275">
    <property type="component" value="Unassembled WGS sequence"/>
</dbReference>
<dbReference type="SUPFAM" id="SSF88723">
    <property type="entry name" value="PIN domain-like"/>
    <property type="match status" value="1"/>
</dbReference>
<dbReference type="AlphaFoldDB" id="A0A8H6BXQ0"/>
<dbReference type="Pfam" id="PF21693">
    <property type="entry name" value="SWT1_3rd"/>
    <property type="match status" value="1"/>
</dbReference>
<evidence type="ECO:0000256" key="1">
    <source>
        <dbReference type="SAM" id="MobiDB-lite"/>
    </source>
</evidence>
<gene>
    <name evidence="4" type="ORF">FOB64_003551</name>
</gene>
<evidence type="ECO:0000313" key="4">
    <source>
        <dbReference type="EMBL" id="KAF6069035.1"/>
    </source>
</evidence>
<feature type="domain" description="PIN" evidence="2">
    <location>
        <begin position="108"/>
        <end position="212"/>
    </location>
</feature>
<protein>
    <submittedName>
        <fullName evidence="4">PIN domain family protein</fullName>
    </submittedName>
</protein>
<dbReference type="GO" id="GO:0005634">
    <property type="term" value="C:nucleus"/>
    <property type="evidence" value="ECO:0007669"/>
    <property type="project" value="TreeGrafter"/>
</dbReference>
<dbReference type="InterPro" id="IPR029060">
    <property type="entry name" value="PIN-like_dom_sf"/>
</dbReference>
<proteinExistence type="predicted"/>
<dbReference type="InterPro" id="IPR049014">
    <property type="entry name" value="SWT1_C"/>
</dbReference>
<dbReference type="PANTHER" id="PTHR16161">
    <property type="entry name" value="TRANSCRIPTIONAL PROTEIN SWT1"/>
    <property type="match status" value="1"/>
</dbReference>
<dbReference type="Gene3D" id="3.40.50.1010">
    <property type="entry name" value="5'-nuclease"/>
    <property type="match status" value="1"/>
</dbReference>
<dbReference type="InterPro" id="IPR052626">
    <property type="entry name" value="SWT1_Regulator"/>
</dbReference>
<organism evidence="4 5">
    <name type="scientific">Candida albicans</name>
    <name type="common">Yeast</name>
    <dbReference type="NCBI Taxonomy" id="5476"/>
    <lineage>
        <taxon>Eukaryota</taxon>
        <taxon>Fungi</taxon>
        <taxon>Dikarya</taxon>
        <taxon>Ascomycota</taxon>
        <taxon>Saccharomycotina</taxon>
        <taxon>Pichiomycetes</taxon>
        <taxon>Debaryomycetaceae</taxon>
        <taxon>Candida/Lodderomyces clade</taxon>
        <taxon>Candida</taxon>
    </lineage>
</organism>
<name>A0A8H6BXQ0_CANAX</name>
<feature type="domain" description="Transcriptional protein SWT1 C-terminal" evidence="3">
    <location>
        <begin position="292"/>
        <end position="418"/>
    </location>
</feature>
<reference evidence="4 5" key="1">
    <citation type="submission" date="2020-03" db="EMBL/GenBank/DDBJ databases">
        <title>FDA dAtabase for Regulatory Grade micrObial Sequences (FDA-ARGOS): Supporting development and validation of Infectious Disease Dx tests.</title>
        <authorList>
            <person name="Campos J."/>
            <person name="Goldberg B."/>
            <person name="Tallon L."/>
            <person name="Sadzewicz L."/>
            <person name="Vavikolanu K."/>
            <person name="Mehta A."/>
            <person name="Aluvathingal J."/>
            <person name="Nadendla S."/>
            <person name="Nandy P."/>
            <person name="Geyer C."/>
            <person name="Yan Y."/>
            <person name="Sichtig H."/>
        </authorList>
    </citation>
    <scope>NUCLEOTIDE SEQUENCE [LARGE SCALE GENOMIC DNA]</scope>
    <source>
        <strain evidence="4 5">FDAARGOS_656</strain>
    </source>
</reference>
<evidence type="ECO:0000259" key="3">
    <source>
        <dbReference type="Pfam" id="PF21693"/>
    </source>
</evidence>
<evidence type="ECO:0000259" key="2">
    <source>
        <dbReference type="Pfam" id="PF13638"/>
    </source>
</evidence>
<sequence>MSLPSKYAPEGLSEEDQLKVITSGERKPRKPIDYKLRTIDDRVQSALHTHPNTSEDIEMIPIEDGKEVDVISEYIEYLRGNSVYEDKNEMVIEESPEFEIVGGNISFLVLDTNFLISHLNIVDTLKNIASEYGLKLIIPVYVVQELDGLKNSNRLHNNSNGKFTGETVSQLAIWANRWIYQALADSSAVVKGQKLSQRISKDLVKDDAIFDSLSNDVLTVSFRENMSGRLIANTIYEENVERFGKLQTKVEPVAPKIQNHVSSEVVEPSNEWVEKTQQIDELTTFEQVSEKVYNEIQMILLAALDHCMVAEYGDDLDLIQGYDKNSVTTIEDCAELIIRFWMTVFSQYFDATPGNFVPFRETGKGRNSRKTPIHIYQPEDSNELRKFVTFWTTVLTVIYDAVMDSTQQTALKWLIARWNKMADTV</sequence>
<dbReference type="EMBL" id="JABWAD010000048">
    <property type="protein sequence ID" value="KAF6069035.1"/>
    <property type="molecule type" value="Genomic_DNA"/>
</dbReference>
<evidence type="ECO:0000313" key="5">
    <source>
        <dbReference type="Proteomes" id="UP000536275"/>
    </source>
</evidence>
<comment type="caution">
    <text evidence="4">The sequence shown here is derived from an EMBL/GenBank/DDBJ whole genome shotgun (WGS) entry which is preliminary data.</text>
</comment>
<dbReference type="PANTHER" id="PTHR16161:SF0">
    <property type="entry name" value="TRANSCRIPTIONAL PROTEIN SWT1"/>
    <property type="match status" value="1"/>
</dbReference>
<feature type="region of interest" description="Disordered" evidence="1">
    <location>
        <begin position="1"/>
        <end position="26"/>
    </location>
</feature>
<dbReference type="InterPro" id="IPR002716">
    <property type="entry name" value="PIN_dom"/>
</dbReference>
<dbReference type="Pfam" id="PF13638">
    <property type="entry name" value="PIN_4"/>
    <property type="match status" value="1"/>
</dbReference>